<dbReference type="SMART" id="SM00209">
    <property type="entry name" value="TSP1"/>
    <property type="match status" value="7"/>
</dbReference>
<dbReference type="InterPro" id="IPR036383">
    <property type="entry name" value="TSP1_rpt_sf"/>
</dbReference>
<evidence type="ECO:0000313" key="3">
    <source>
        <dbReference type="Proteomes" id="UP001652625"/>
    </source>
</evidence>
<gene>
    <name evidence="4" type="primary">LOC136080686</name>
</gene>
<keyword evidence="1" id="KW-0677">Repeat</keyword>
<dbReference type="Proteomes" id="UP001652625">
    <property type="component" value="Chromosome 05"/>
</dbReference>
<organism evidence="3 4">
    <name type="scientific">Hydra vulgaris</name>
    <name type="common">Hydra</name>
    <name type="synonym">Hydra attenuata</name>
    <dbReference type="NCBI Taxonomy" id="6087"/>
    <lineage>
        <taxon>Eukaryota</taxon>
        <taxon>Metazoa</taxon>
        <taxon>Cnidaria</taxon>
        <taxon>Hydrozoa</taxon>
        <taxon>Hydroidolina</taxon>
        <taxon>Anthoathecata</taxon>
        <taxon>Aplanulata</taxon>
        <taxon>Hydridae</taxon>
        <taxon>Hydra</taxon>
    </lineage>
</organism>
<dbReference type="InterPro" id="IPR052065">
    <property type="entry name" value="Compl_asym_regulator"/>
</dbReference>
<dbReference type="InterPro" id="IPR000884">
    <property type="entry name" value="TSP1_rpt"/>
</dbReference>
<keyword evidence="2" id="KW-1015">Disulfide bond</keyword>
<dbReference type="Gene3D" id="2.20.100.10">
    <property type="entry name" value="Thrombospondin type-1 (TSP1) repeat"/>
    <property type="match status" value="4"/>
</dbReference>
<accession>A0ABM4BWY1</accession>
<evidence type="ECO:0000313" key="4">
    <source>
        <dbReference type="RefSeq" id="XP_065653736.1"/>
    </source>
</evidence>
<dbReference type="GeneID" id="136080686"/>
<dbReference type="PANTHER" id="PTHR22906:SF21">
    <property type="entry name" value="SEMA DOMAIN-CONTAINING PROTEIN"/>
    <property type="match status" value="1"/>
</dbReference>
<dbReference type="SUPFAM" id="SSF82895">
    <property type="entry name" value="TSP-1 type 1 repeat"/>
    <property type="match status" value="4"/>
</dbReference>
<evidence type="ECO:0000256" key="1">
    <source>
        <dbReference type="ARBA" id="ARBA00022737"/>
    </source>
</evidence>
<proteinExistence type="predicted"/>
<keyword evidence="3" id="KW-1185">Reference proteome</keyword>
<evidence type="ECO:0000256" key="2">
    <source>
        <dbReference type="ARBA" id="ARBA00023157"/>
    </source>
</evidence>
<protein>
    <submittedName>
        <fullName evidence="4">Uncharacterized protein LOC136080686</fullName>
    </submittedName>
</protein>
<name>A0ABM4BWY1_HYDVU</name>
<dbReference type="PANTHER" id="PTHR22906">
    <property type="entry name" value="PROPERDIN"/>
    <property type="match status" value="1"/>
</dbReference>
<dbReference type="RefSeq" id="XP_065653736.1">
    <property type="nucleotide sequence ID" value="XM_065797664.1"/>
</dbReference>
<dbReference type="Pfam" id="PF00090">
    <property type="entry name" value="TSP_1"/>
    <property type="match status" value="7"/>
</dbReference>
<reference evidence="4" key="1">
    <citation type="submission" date="2025-08" db="UniProtKB">
        <authorList>
            <consortium name="RefSeq"/>
        </authorList>
    </citation>
    <scope>IDENTIFICATION</scope>
</reference>
<dbReference type="PROSITE" id="PS50092">
    <property type="entry name" value="TSP1"/>
    <property type="match status" value="3"/>
</dbReference>
<sequence length="767" mass="87569">MSIGCLGDSSLMNFDIFGDLFLNIAALEKFVYSIKITANSWTSIVISHYYTNDNNAYAITVNVNGTIQFFNVSTQPTVFTHVSLIAFPFIPFGSFPFGSIKNFSIYSKTQVSQSRWSKDSHFNASFNSSSCRIKYCVNCPGNSTELESCTRFYFDSFIMEKETQIVKGNLATTLKTLSQEYSMSFEIKPSVFETFWTSVIHLTTGNNVGSYGDRTPAVFFCENATCPLLGCFKIGFVFSGKMNYDILTTNPIKLDVWSSIKVVQKYMYGKYMYLIQLNCENIFYNENTDAKELSNIQVYISDPWHDVQPGLIRNLKITNRMPVIWSQWSEWSQCNASYIITRTRSCSNNQLFNCFGNNTENNSCSNIYQVFWSQWSIWSSCNATYGFMNRTRECNSSHTMNHCNGNNIGVIECFVFWTPWSNWSVCNDTYGFMNRSRSCNVSNPRNRCDGNNFDVMKCYVFWTPWSNWSICNDTYGFKNKSRSCNTSNLISWCDGNYLDVMECYVFWSQWSIWTNCSNATYGFMNRTRECNSSHSIDRCYGRDIERVNCFENWATWSECSITCGLGYRSRTLLNSIYSEVIVESCILVNCPEDGMWGSWGITNCSKMCGSGIIFFNRSCNNPHQSFNGRDCIGVSNYTEDCNTYLICPVNGNWSIWSSWSLCSQPCGGGVKSRFRSCSNPTPSFGGLDCVGNVRGFESCAQRNCISVKLNLAVNFIDKDYTNSYSILTVKPCINLRNDIQDAIATLYRRFDVNATFNVVINSIESRP</sequence>